<comment type="subcellular location">
    <subcellularLocation>
        <location evidence="1">Cytoplasm</location>
    </subcellularLocation>
</comment>
<organism evidence="3 4">
    <name type="scientific">Haematococcus lacustris</name>
    <name type="common">Green alga</name>
    <name type="synonym">Haematococcus pluvialis</name>
    <dbReference type="NCBI Taxonomy" id="44745"/>
    <lineage>
        <taxon>Eukaryota</taxon>
        <taxon>Viridiplantae</taxon>
        <taxon>Chlorophyta</taxon>
        <taxon>core chlorophytes</taxon>
        <taxon>Chlorophyceae</taxon>
        <taxon>CS clade</taxon>
        <taxon>Chlamydomonadales</taxon>
        <taxon>Haematococcaceae</taxon>
        <taxon>Haematococcus</taxon>
    </lineage>
</organism>
<dbReference type="AlphaFoldDB" id="A0A699Z8R7"/>
<keyword evidence="4" id="KW-1185">Reference proteome</keyword>
<name>A0A699Z8R7_HAELA</name>
<evidence type="ECO:0000256" key="1">
    <source>
        <dbReference type="ARBA" id="ARBA00004496"/>
    </source>
</evidence>
<dbReference type="SUPFAM" id="SSF54368">
    <property type="entry name" value="Glutamine synthetase, N-terminal domain"/>
    <property type="match status" value="1"/>
</dbReference>
<dbReference type="Gene3D" id="3.10.20.70">
    <property type="entry name" value="Glutamine synthetase, N-terminal domain"/>
    <property type="match status" value="1"/>
</dbReference>
<dbReference type="InterPro" id="IPR050292">
    <property type="entry name" value="Glutamine_Synthetase"/>
</dbReference>
<evidence type="ECO:0000313" key="3">
    <source>
        <dbReference type="EMBL" id="GFH15639.1"/>
    </source>
</evidence>
<dbReference type="PANTHER" id="PTHR20852:SF93">
    <property type="entry name" value="GLUTAMINE SYNTHETASE CYTOSOLIC ISOZYME 1-1"/>
    <property type="match status" value="1"/>
</dbReference>
<keyword evidence="2" id="KW-0963">Cytoplasm</keyword>
<dbReference type="GO" id="GO:0005737">
    <property type="term" value="C:cytoplasm"/>
    <property type="evidence" value="ECO:0007669"/>
    <property type="project" value="UniProtKB-SubCell"/>
</dbReference>
<gene>
    <name evidence="3" type="ORF">HaLaN_11900</name>
</gene>
<dbReference type="Proteomes" id="UP000485058">
    <property type="component" value="Unassembled WGS sequence"/>
</dbReference>
<dbReference type="GO" id="GO:0004356">
    <property type="term" value="F:glutamine synthetase activity"/>
    <property type="evidence" value="ECO:0007669"/>
    <property type="project" value="InterPro"/>
</dbReference>
<feature type="non-terminal residue" evidence="3">
    <location>
        <position position="192"/>
    </location>
</feature>
<evidence type="ECO:0000313" key="4">
    <source>
        <dbReference type="Proteomes" id="UP000485058"/>
    </source>
</evidence>
<sequence>MACKRSEFESSRQSSSASYVNKRAMDKVLLEYVWIGPLGSLQSQTRVLDEKPPSIEHVPVVIIEAEGGREAYLKPRKLFRDPFRGGDHLLCLCDSFQPPQVDLEDLYAPVPPLQPHPTNMRVPCQEVITRAGGSSPLLSAKHEFCVYEEADEHSAVGDWPHPHLPDPSLPYVNAPRGAAARCGGGGGGRPGK</sequence>
<protein>
    <submittedName>
        <fullName evidence="3">Gln-synt_C domain-containing protein</fullName>
    </submittedName>
</protein>
<dbReference type="EMBL" id="BLLF01000878">
    <property type="protein sequence ID" value="GFH15639.1"/>
    <property type="molecule type" value="Genomic_DNA"/>
</dbReference>
<dbReference type="GO" id="GO:0006542">
    <property type="term" value="P:glutamine biosynthetic process"/>
    <property type="evidence" value="ECO:0007669"/>
    <property type="project" value="InterPro"/>
</dbReference>
<feature type="non-terminal residue" evidence="3">
    <location>
        <position position="1"/>
    </location>
</feature>
<accession>A0A699Z8R7</accession>
<reference evidence="3 4" key="1">
    <citation type="submission" date="2020-02" db="EMBL/GenBank/DDBJ databases">
        <title>Draft genome sequence of Haematococcus lacustris strain NIES-144.</title>
        <authorList>
            <person name="Morimoto D."/>
            <person name="Nakagawa S."/>
            <person name="Yoshida T."/>
            <person name="Sawayama S."/>
        </authorList>
    </citation>
    <scope>NUCLEOTIDE SEQUENCE [LARGE SCALE GENOMIC DNA]</scope>
    <source>
        <strain evidence="3 4">NIES-144</strain>
    </source>
</reference>
<comment type="caution">
    <text evidence="3">The sequence shown here is derived from an EMBL/GenBank/DDBJ whole genome shotgun (WGS) entry which is preliminary data.</text>
</comment>
<dbReference type="PANTHER" id="PTHR20852">
    <property type="entry name" value="GLUTAMINE SYNTHETASE"/>
    <property type="match status" value="1"/>
</dbReference>
<dbReference type="InterPro" id="IPR036651">
    <property type="entry name" value="Gln_synt_N_sf"/>
</dbReference>
<evidence type="ECO:0000256" key="2">
    <source>
        <dbReference type="ARBA" id="ARBA00022490"/>
    </source>
</evidence>
<proteinExistence type="predicted"/>